<dbReference type="InterPro" id="IPR001623">
    <property type="entry name" value="DnaJ_domain"/>
</dbReference>
<dbReference type="Proteomes" id="UP001430848">
    <property type="component" value="Unassembled WGS sequence"/>
</dbReference>
<comment type="caution">
    <text evidence="10">The sequence shown here is derived from an EMBL/GenBank/DDBJ whole genome shotgun (WGS) entry which is preliminary data.</text>
</comment>
<feature type="transmembrane region" description="Helical" evidence="7">
    <location>
        <begin position="166"/>
        <end position="187"/>
    </location>
</feature>
<feature type="region of interest" description="Disordered" evidence="6">
    <location>
        <begin position="83"/>
        <end position="105"/>
    </location>
</feature>
<sequence length="450" mass="49136">MKLSVFSLSLLALLTPLAAAWSKEDREIFRLRDEIATFEGPEVSFYDFLGVAPTASQDDINKAYRKKSRSLHPDKVKQQLTAERTKAKKDKKNKKPGVNVAKPPSQSEIKAAIKTASDRQARLSIVANILKGSGRARYDHFVSNGFPTWKGTNYYYDRYRPGLGTVMFGVFLALGGGAHYIALYMGWKRQREFVERYIKFARHAAWGDNLGIPAVDVGTGGAPVGTAAPPPAPADEQQEQAMPTNRKMRRMQEREAKKGNPQEGAKRSGRRAPPRASSASGTATPTAAATTGSAGPQGAKKRVVAENGKVLVVDSLGDVYLEQEDEDGNVEEFLLDPNEIPKPTIRDTALVRMPIWFYGRTAGRFLSKNQDGDEDYEEVEEEGSDFKEVGSAETDSSSGAGGKRTPSTGSVDDDFELLDKSVEDVSAPKATGSQPQAKSGKSNKRKSKKR</sequence>
<evidence type="ECO:0000256" key="3">
    <source>
        <dbReference type="ARBA" id="ARBA00022989"/>
    </source>
</evidence>
<dbReference type="PROSITE" id="PS50076">
    <property type="entry name" value="DNAJ_2"/>
    <property type="match status" value="1"/>
</dbReference>
<feature type="compositionally biased region" description="Low complexity" evidence="6">
    <location>
        <begin position="274"/>
        <end position="296"/>
    </location>
</feature>
<feature type="compositionally biased region" description="Basic and acidic residues" evidence="6">
    <location>
        <begin position="250"/>
        <end position="266"/>
    </location>
</feature>
<reference evidence="10 11" key="1">
    <citation type="submission" date="2024-02" db="EMBL/GenBank/DDBJ databases">
        <title>De novo assembly and annotation of 12 fungi associated with fruit tree decline syndrome in Ontario, Canada.</title>
        <authorList>
            <person name="Sulman M."/>
            <person name="Ellouze W."/>
            <person name="Ilyukhin E."/>
        </authorList>
    </citation>
    <scope>NUCLEOTIDE SEQUENCE [LARGE SCALE GENOMIC DNA]</scope>
    <source>
        <strain evidence="10 11">M169</strain>
    </source>
</reference>
<evidence type="ECO:0000256" key="1">
    <source>
        <dbReference type="ARBA" id="ARBA00022692"/>
    </source>
</evidence>
<dbReference type="CDD" id="cd06257">
    <property type="entry name" value="DnaJ"/>
    <property type="match status" value="1"/>
</dbReference>
<feature type="chain" id="PRO_5045162450" description="J domain-containing protein" evidence="8">
    <location>
        <begin position="21"/>
        <end position="450"/>
    </location>
</feature>
<dbReference type="Gene3D" id="1.10.287.110">
    <property type="entry name" value="DnaJ domain"/>
    <property type="match status" value="1"/>
</dbReference>
<keyword evidence="4 7" id="KW-0472">Membrane</keyword>
<name>A0ABR1PP23_DIAER</name>
<comment type="subcellular location">
    <subcellularLocation>
        <location evidence="5">Endomembrane system</location>
        <topology evidence="5">Single-pass membrane protein</topology>
    </subcellularLocation>
</comment>
<evidence type="ECO:0000313" key="10">
    <source>
        <dbReference type="EMBL" id="KAK7741370.1"/>
    </source>
</evidence>
<dbReference type="PANTHER" id="PTHR44653:SF2">
    <property type="entry name" value="DNAJ HOMOLOG SUBFAMILY C MEMBER 1"/>
    <property type="match status" value="1"/>
</dbReference>
<evidence type="ECO:0000256" key="7">
    <source>
        <dbReference type="SAM" id="Phobius"/>
    </source>
</evidence>
<evidence type="ECO:0000256" key="4">
    <source>
        <dbReference type="ARBA" id="ARBA00023136"/>
    </source>
</evidence>
<dbReference type="InterPro" id="IPR036869">
    <property type="entry name" value="J_dom_sf"/>
</dbReference>
<evidence type="ECO:0000256" key="6">
    <source>
        <dbReference type="SAM" id="MobiDB-lite"/>
    </source>
</evidence>
<evidence type="ECO:0000259" key="9">
    <source>
        <dbReference type="PROSITE" id="PS50076"/>
    </source>
</evidence>
<evidence type="ECO:0000256" key="5">
    <source>
        <dbReference type="ARBA" id="ARBA00037847"/>
    </source>
</evidence>
<keyword evidence="3 7" id="KW-1133">Transmembrane helix</keyword>
<feature type="compositionally biased region" description="Basic residues" evidence="6">
    <location>
        <begin position="441"/>
        <end position="450"/>
    </location>
</feature>
<keyword evidence="11" id="KW-1185">Reference proteome</keyword>
<evidence type="ECO:0000313" key="11">
    <source>
        <dbReference type="Proteomes" id="UP001430848"/>
    </source>
</evidence>
<dbReference type="SUPFAM" id="SSF46565">
    <property type="entry name" value="Chaperone J-domain"/>
    <property type="match status" value="1"/>
</dbReference>
<protein>
    <recommendedName>
        <fullName evidence="9">J domain-containing protein</fullName>
    </recommendedName>
</protein>
<proteinExistence type="predicted"/>
<evidence type="ECO:0000256" key="8">
    <source>
        <dbReference type="SAM" id="SignalP"/>
    </source>
</evidence>
<dbReference type="Pfam" id="PF00226">
    <property type="entry name" value="DnaJ"/>
    <property type="match status" value="1"/>
</dbReference>
<accession>A0ABR1PP23</accession>
<feature type="signal peptide" evidence="8">
    <location>
        <begin position="1"/>
        <end position="20"/>
    </location>
</feature>
<dbReference type="PRINTS" id="PR00625">
    <property type="entry name" value="JDOMAIN"/>
</dbReference>
<organism evidence="10 11">
    <name type="scientific">Diaporthe eres</name>
    <name type="common">Phomopsis oblonga</name>
    <dbReference type="NCBI Taxonomy" id="83184"/>
    <lineage>
        <taxon>Eukaryota</taxon>
        <taxon>Fungi</taxon>
        <taxon>Dikarya</taxon>
        <taxon>Ascomycota</taxon>
        <taxon>Pezizomycotina</taxon>
        <taxon>Sordariomycetes</taxon>
        <taxon>Sordariomycetidae</taxon>
        <taxon>Diaporthales</taxon>
        <taxon>Diaporthaceae</taxon>
        <taxon>Diaporthe</taxon>
        <taxon>Diaporthe eres species complex</taxon>
    </lineage>
</organism>
<feature type="region of interest" description="Disordered" evidence="6">
    <location>
        <begin position="362"/>
        <end position="450"/>
    </location>
</feature>
<dbReference type="PANTHER" id="PTHR44653">
    <property type="entry name" value="DNAJ HOMOLOG SUBFAMILY C MEMBER 1"/>
    <property type="match status" value="1"/>
</dbReference>
<keyword evidence="1 7" id="KW-0812">Transmembrane</keyword>
<dbReference type="InterPro" id="IPR052606">
    <property type="entry name" value="DnaJ_domain_protein"/>
</dbReference>
<dbReference type="SMART" id="SM00271">
    <property type="entry name" value="DnaJ"/>
    <property type="match status" value="1"/>
</dbReference>
<feature type="compositionally biased region" description="Basic residues" evidence="6">
    <location>
        <begin position="86"/>
        <end position="95"/>
    </location>
</feature>
<feature type="domain" description="J" evidence="9">
    <location>
        <begin position="44"/>
        <end position="142"/>
    </location>
</feature>
<feature type="compositionally biased region" description="Acidic residues" evidence="6">
    <location>
        <begin position="372"/>
        <end position="383"/>
    </location>
</feature>
<gene>
    <name evidence="10" type="ORF">SLS63_000924</name>
</gene>
<evidence type="ECO:0000256" key="2">
    <source>
        <dbReference type="ARBA" id="ARBA00022729"/>
    </source>
</evidence>
<feature type="region of interest" description="Disordered" evidence="6">
    <location>
        <begin position="221"/>
        <end position="301"/>
    </location>
</feature>
<keyword evidence="2 8" id="KW-0732">Signal</keyword>
<dbReference type="EMBL" id="JAKNSF020000002">
    <property type="protein sequence ID" value="KAK7741370.1"/>
    <property type="molecule type" value="Genomic_DNA"/>
</dbReference>